<evidence type="ECO:0000313" key="1">
    <source>
        <dbReference type="Proteomes" id="UP000192223"/>
    </source>
</evidence>
<dbReference type="Proteomes" id="UP000192223">
    <property type="component" value="Unplaced"/>
</dbReference>
<dbReference type="RefSeq" id="XP_018325081.1">
    <property type="nucleotide sequence ID" value="XM_018469579.1"/>
</dbReference>
<name>A0A1W4WMC1_AGRPL</name>
<reference evidence="2" key="1">
    <citation type="submission" date="2025-08" db="UniProtKB">
        <authorList>
            <consortium name="RefSeq"/>
        </authorList>
    </citation>
    <scope>IDENTIFICATION</scope>
    <source>
        <tissue evidence="2">Entire body</tissue>
    </source>
</reference>
<dbReference type="KEGG" id="apln:108736957"/>
<gene>
    <name evidence="2" type="primary">LOC108736957</name>
</gene>
<dbReference type="GeneID" id="108736957"/>
<organism evidence="1 2">
    <name type="scientific">Agrilus planipennis</name>
    <name type="common">Emerald ash borer</name>
    <name type="synonym">Agrilus marcopoli</name>
    <dbReference type="NCBI Taxonomy" id="224129"/>
    <lineage>
        <taxon>Eukaryota</taxon>
        <taxon>Metazoa</taxon>
        <taxon>Ecdysozoa</taxon>
        <taxon>Arthropoda</taxon>
        <taxon>Hexapoda</taxon>
        <taxon>Insecta</taxon>
        <taxon>Pterygota</taxon>
        <taxon>Neoptera</taxon>
        <taxon>Endopterygota</taxon>
        <taxon>Coleoptera</taxon>
        <taxon>Polyphaga</taxon>
        <taxon>Elateriformia</taxon>
        <taxon>Buprestoidea</taxon>
        <taxon>Buprestidae</taxon>
        <taxon>Agrilinae</taxon>
        <taxon>Agrilus</taxon>
    </lineage>
</organism>
<dbReference type="OrthoDB" id="6707343at2759"/>
<sequence>MLDEPELDSQSECCLPSISHINIKEESCETPLIEDQNKSVELCNNLNERLSNIRKKLKISVYDKSCKKDFQNHELHLFESNALITNEIISNITGMRAEFFFVLYDFLENYMTVLFNKSKMEQLLCVLGKLHLNKMYFVNEFQFPLVFASNIDIFFDIFQIINISYPLFPLSFPKFVDNSFSLPQRVRIIDVLTIKIKGDCSQNYKINYLLAYTLDGRIIFNSKALPDISVKAMINQSNIIKYLRKDAQLLICHKSAQSTTCLLEDGIYLVNYSNNSNLLSIIRKCGSEIENYAKETTCKLQIVFPILNEILPFYMIKDNNTVCFLDKLVSVCCKLYNIMYLNDIKV</sequence>
<protein>
    <submittedName>
        <fullName evidence="2">Uncharacterized protein LOC108736957</fullName>
    </submittedName>
</protein>
<dbReference type="InParanoid" id="A0A1W4WMC1"/>
<proteinExistence type="predicted"/>
<keyword evidence="1" id="KW-1185">Reference proteome</keyword>
<dbReference type="AlphaFoldDB" id="A0A1W4WMC1"/>
<accession>A0A1W4WMC1</accession>
<evidence type="ECO:0000313" key="2">
    <source>
        <dbReference type="RefSeq" id="XP_018325081.1"/>
    </source>
</evidence>